<dbReference type="SUPFAM" id="SSF49313">
    <property type="entry name" value="Cadherin-like"/>
    <property type="match status" value="5"/>
</dbReference>
<keyword evidence="13" id="KW-1185">Reference proteome</keyword>
<evidence type="ECO:0000256" key="2">
    <source>
        <dbReference type="ARBA" id="ARBA00022475"/>
    </source>
</evidence>
<dbReference type="Gene3D" id="2.60.40.60">
    <property type="entry name" value="Cadherins"/>
    <property type="match status" value="6"/>
</dbReference>
<feature type="domain" description="Cadherin" evidence="12">
    <location>
        <begin position="64"/>
        <end position="163"/>
    </location>
</feature>
<dbReference type="WBParaSite" id="maker-uti_cns_0006225-snap-gene-0.4-mRNA-1">
    <property type="protein sequence ID" value="maker-uti_cns_0006225-snap-gene-0.4-mRNA-1"/>
    <property type="gene ID" value="maker-uti_cns_0006225-snap-gene-0.4"/>
</dbReference>
<keyword evidence="2" id="KW-1003">Cell membrane</keyword>
<dbReference type="CDD" id="cd11304">
    <property type="entry name" value="Cadherin_repeat"/>
    <property type="match status" value="6"/>
</dbReference>
<evidence type="ECO:0000256" key="11">
    <source>
        <dbReference type="SAM" id="SignalP"/>
    </source>
</evidence>
<feature type="domain" description="Cadherin" evidence="12">
    <location>
        <begin position="523"/>
        <end position="584"/>
    </location>
</feature>
<evidence type="ECO:0000256" key="6">
    <source>
        <dbReference type="ARBA" id="ARBA00022837"/>
    </source>
</evidence>
<dbReference type="FunFam" id="2.60.40.60:FF:000092">
    <property type="entry name" value="Protocadherin 8"/>
    <property type="match status" value="1"/>
</dbReference>
<evidence type="ECO:0000256" key="3">
    <source>
        <dbReference type="ARBA" id="ARBA00022692"/>
    </source>
</evidence>
<dbReference type="PANTHER" id="PTHR24028:SF146">
    <property type="entry name" value="CADHERIN 96CB, ISOFORM D-RELATED"/>
    <property type="match status" value="1"/>
</dbReference>
<dbReference type="InterPro" id="IPR020894">
    <property type="entry name" value="Cadherin_CS"/>
</dbReference>
<protein>
    <submittedName>
        <fullName evidence="14">Cadherin domain-containing protein</fullName>
    </submittedName>
</protein>
<feature type="domain" description="Cadherin" evidence="12">
    <location>
        <begin position="599"/>
        <end position="692"/>
    </location>
</feature>
<evidence type="ECO:0000313" key="14">
    <source>
        <dbReference type="WBParaSite" id="maker-uti_cns_0006225-snap-gene-0.4-mRNA-1"/>
    </source>
</evidence>
<keyword evidence="9" id="KW-0325">Glycoprotein</keyword>
<evidence type="ECO:0000256" key="10">
    <source>
        <dbReference type="PROSITE-ProRule" id="PRU00043"/>
    </source>
</evidence>
<evidence type="ECO:0000256" key="7">
    <source>
        <dbReference type="ARBA" id="ARBA00022989"/>
    </source>
</evidence>
<dbReference type="AlphaFoldDB" id="A0A1I8HIV1"/>
<keyword evidence="6 10" id="KW-0106">Calcium</keyword>
<dbReference type="PRINTS" id="PR00205">
    <property type="entry name" value="CADHERIN"/>
</dbReference>
<dbReference type="Proteomes" id="UP000095280">
    <property type="component" value="Unplaced"/>
</dbReference>
<feature type="domain" description="Cadherin" evidence="12">
    <location>
        <begin position="278"/>
        <end position="393"/>
    </location>
</feature>
<organism evidence="13 14">
    <name type="scientific">Macrostomum lignano</name>
    <dbReference type="NCBI Taxonomy" id="282301"/>
    <lineage>
        <taxon>Eukaryota</taxon>
        <taxon>Metazoa</taxon>
        <taxon>Spiralia</taxon>
        <taxon>Lophotrochozoa</taxon>
        <taxon>Platyhelminthes</taxon>
        <taxon>Rhabditophora</taxon>
        <taxon>Macrostomorpha</taxon>
        <taxon>Macrostomida</taxon>
        <taxon>Macrostomidae</taxon>
        <taxon>Macrostomum</taxon>
    </lineage>
</organism>
<keyword evidence="3" id="KW-0812">Transmembrane</keyword>
<dbReference type="FunFam" id="2.60.40.60:FF:000007">
    <property type="entry name" value="Protocadherin alpha 2"/>
    <property type="match status" value="1"/>
</dbReference>
<keyword evidence="5" id="KW-0677">Repeat</keyword>
<dbReference type="GO" id="GO:0005509">
    <property type="term" value="F:calcium ion binding"/>
    <property type="evidence" value="ECO:0007669"/>
    <property type="project" value="UniProtKB-UniRule"/>
</dbReference>
<evidence type="ECO:0000256" key="5">
    <source>
        <dbReference type="ARBA" id="ARBA00022737"/>
    </source>
</evidence>
<keyword evidence="7" id="KW-1133">Transmembrane helix</keyword>
<dbReference type="InterPro" id="IPR015919">
    <property type="entry name" value="Cadherin-like_sf"/>
</dbReference>
<evidence type="ECO:0000313" key="13">
    <source>
        <dbReference type="Proteomes" id="UP000095280"/>
    </source>
</evidence>
<evidence type="ECO:0000256" key="4">
    <source>
        <dbReference type="ARBA" id="ARBA00022729"/>
    </source>
</evidence>
<dbReference type="PROSITE" id="PS00232">
    <property type="entry name" value="CADHERIN_1"/>
    <property type="match status" value="1"/>
</dbReference>
<dbReference type="PANTHER" id="PTHR24028">
    <property type="entry name" value="CADHERIN-87A"/>
    <property type="match status" value="1"/>
</dbReference>
<dbReference type="GO" id="GO:0007156">
    <property type="term" value="P:homophilic cell adhesion via plasma membrane adhesion molecules"/>
    <property type="evidence" value="ECO:0007669"/>
    <property type="project" value="InterPro"/>
</dbReference>
<reference evidence="14" key="1">
    <citation type="submission" date="2016-11" db="UniProtKB">
        <authorList>
            <consortium name="WormBaseParasite"/>
        </authorList>
    </citation>
    <scope>IDENTIFICATION</scope>
</reference>
<dbReference type="SMART" id="SM00112">
    <property type="entry name" value="CA"/>
    <property type="match status" value="6"/>
</dbReference>
<keyword evidence="8" id="KW-0472">Membrane</keyword>
<evidence type="ECO:0000256" key="1">
    <source>
        <dbReference type="ARBA" id="ARBA00004251"/>
    </source>
</evidence>
<keyword evidence="4 11" id="KW-0732">Signal</keyword>
<dbReference type="Pfam" id="PF00028">
    <property type="entry name" value="Cadherin"/>
    <property type="match status" value="4"/>
</dbReference>
<dbReference type="InterPro" id="IPR002126">
    <property type="entry name" value="Cadherin-like_dom"/>
</dbReference>
<evidence type="ECO:0000256" key="8">
    <source>
        <dbReference type="ARBA" id="ARBA00023136"/>
    </source>
</evidence>
<dbReference type="GO" id="GO:0005886">
    <property type="term" value="C:plasma membrane"/>
    <property type="evidence" value="ECO:0007669"/>
    <property type="project" value="UniProtKB-SubCell"/>
</dbReference>
<dbReference type="FunFam" id="2.60.40.60:FF:000020">
    <property type="entry name" value="Dachsous cadherin-related 1b"/>
    <property type="match status" value="1"/>
</dbReference>
<proteinExistence type="predicted"/>
<evidence type="ECO:0000256" key="9">
    <source>
        <dbReference type="ARBA" id="ARBA00023180"/>
    </source>
</evidence>
<accession>A0A1I8HIV1</accession>
<dbReference type="PROSITE" id="PS50268">
    <property type="entry name" value="CADHERIN_2"/>
    <property type="match status" value="6"/>
</dbReference>
<name>A0A1I8HIV1_9PLAT</name>
<feature type="domain" description="Cadherin" evidence="12">
    <location>
        <begin position="164"/>
        <end position="273"/>
    </location>
</feature>
<sequence length="693" mass="74784">LGKMPPPQLRAWRLLTVLAALAASAAAAGSPIVFQLDEDDGRMPPPPTSAEQQRRQLRQIGRLDVGQASSSASPIRFTLLRAPGDTLAGQFDVDSDRGAVSYRGARIDRDSLCATTGACCDSSRQVCVIQLRVRAINPSAPDSSRSLLVEIHLRDVNDNAPSFPRPELQLTLDENGHQGEEIALPASTDADAGENGIESYELVGDTAGHFQLRTSGGGGRPEPRLLVTKPLDREETPELRLTLVARDGGDPRLSGQLRIRVRVNDKNDETPRFHLDGLRPPLTVRLSETHPAGADQPFLLLNATDSDAGLNSRLRYRLRDSQQRAQSLFFINPSTGALSLASQLDYERAPVHTLVVEAVDRDGGFASGGVASRTGSVTLTISVLDVNDEAPVIVLTSLSSDGQLSVDENKPPDTLVAWLTVSDADSSGVRGVDCRLGDDKRDSGGSGGGFRLLAKSSTVGLDQQEFELRTARQLDAETSPKVNLTIVCTDRGKPPLSSRRSIRVIVNNLNDNAPTFQVPGAGGQPPLRLSVPENRRPGWLVCGLNATDADGDAIRFELLEFGRAPFRLDERTGRLYATESFDRELVDDDVNDNPPSFPPGTVYEFTVSESAEPGQPLGVLRADDPDAGENGRVQYSLAEFAARRRFRLDPDTGQLSTAAKLDREVDGPRHSFTVWAVDGGRVRRTATAQVTVL</sequence>
<feature type="chain" id="PRO_5009320283" evidence="11">
    <location>
        <begin position="28"/>
        <end position="693"/>
    </location>
</feature>
<dbReference type="InterPro" id="IPR050174">
    <property type="entry name" value="Protocadherin/Cadherin-CA"/>
</dbReference>
<comment type="subcellular location">
    <subcellularLocation>
        <location evidence="1">Cell membrane</location>
        <topology evidence="1">Single-pass type I membrane protein</topology>
    </subcellularLocation>
</comment>
<evidence type="ECO:0000259" key="12">
    <source>
        <dbReference type="PROSITE" id="PS50268"/>
    </source>
</evidence>
<feature type="signal peptide" evidence="11">
    <location>
        <begin position="1"/>
        <end position="27"/>
    </location>
</feature>
<feature type="domain" description="Cadherin" evidence="12">
    <location>
        <begin position="398"/>
        <end position="516"/>
    </location>
</feature>